<organism evidence="1 2">
    <name type="scientific">Mytilus edulis</name>
    <name type="common">Blue mussel</name>
    <dbReference type="NCBI Taxonomy" id="6550"/>
    <lineage>
        <taxon>Eukaryota</taxon>
        <taxon>Metazoa</taxon>
        <taxon>Spiralia</taxon>
        <taxon>Lophotrochozoa</taxon>
        <taxon>Mollusca</taxon>
        <taxon>Bivalvia</taxon>
        <taxon>Autobranchia</taxon>
        <taxon>Pteriomorphia</taxon>
        <taxon>Mytilida</taxon>
        <taxon>Mytiloidea</taxon>
        <taxon>Mytilidae</taxon>
        <taxon>Mytilinae</taxon>
        <taxon>Mytilus</taxon>
    </lineage>
</organism>
<evidence type="ECO:0000313" key="2">
    <source>
        <dbReference type="Proteomes" id="UP000683360"/>
    </source>
</evidence>
<reference evidence="1" key="1">
    <citation type="submission" date="2021-03" db="EMBL/GenBank/DDBJ databases">
        <authorList>
            <person name="Bekaert M."/>
        </authorList>
    </citation>
    <scope>NUCLEOTIDE SEQUENCE</scope>
</reference>
<dbReference type="OrthoDB" id="10412632at2759"/>
<accession>A0A8S3Q4H8</accession>
<name>A0A8S3Q4H8_MYTED</name>
<dbReference type="Pfam" id="PF15112">
    <property type="entry name" value="DUF4559"/>
    <property type="match status" value="1"/>
</dbReference>
<protein>
    <submittedName>
        <fullName evidence="1">Uncharacterized protein</fullName>
    </submittedName>
</protein>
<dbReference type="AlphaFoldDB" id="A0A8S3Q4H8"/>
<gene>
    <name evidence="1" type="ORF">MEDL_4424</name>
</gene>
<dbReference type="InterPro" id="IPR027897">
    <property type="entry name" value="DUF4559"/>
</dbReference>
<comment type="caution">
    <text evidence="1">The sequence shown here is derived from an EMBL/GenBank/DDBJ whole genome shotgun (WGS) entry which is preliminary data.</text>
</comment>
<dbReference type="EMBL" id="CAJPWZ010000283">
    <property type="protein sequence ID" value="CAG2189085.1"/>
    <property type="molecule type" value="Genomic_DNA"/>
</dbReference>
<evidence type="ECO:0000313" key="1">
    <source>
        <dbReference type="EMBL" id="CAG2189085.1"/>
    </source>
</evidence>
<dbReference type="Proteomes" id="UP000683360">
    <property type="component" value="Unassembled WGS sequence"/>
</dbReference>
<proteinExistence type="predicted"/>
<sequence length="309" mass="36076">MSDFGEIVNKEKLDNYVSVQLGLRYMVNGLQDYVTKQLHSKQTELKQKCALVHCTLNCSSIFGESTKKWCATCKYWKSELLNLYEQCHSPYPFRIKWNKINSISFPQSLEEIAKVFIKDFHAVRHSVLLDLGALMSLIRNATLFDISSQTIDEILHIRNNCCAHNYLVELHEAERNICLDVFIRFLKIPEIICTDSGKNALNRIETLHQSHGLPERILQQPDGRRALEEIRNEHHNGDMDQNSIYSDENLQERLDEITKILNERRKYHFYLGPSPKTMKHSVIQLIFLICFTYWYLSSTPSKESLQGTY</sequence>
<keyword evidence="2" id="KW-1185">Reference proteome</keyword>